<evidence type="ECO:0000256" key="6">
    <source>
        <dbReference type="ARBA" id="ARBA00022989"/>
    </source>
</evidence>
<dbReference type="SMART" id="SM01381">
    <property type="entry name" value="7TM_GPCR_Srsx"/>
    <property type="match status" value="1"/>
</dbReference>
<accession>A0A8J6JPV8</accession>
<dbReference type="SUPFAM" id="SSF81321">
    <property type="entry name" value="Family A G protein-coupled receptor-like"/>
    <property type="match status" value="1"/>
</dbReference>
<feature type="transmembrane region" description="Helical" evidence="13">
    <location>
        <begin position="273"/>
        <end position="291"/>
    </location>
</feature>
<dbReference type="PANTHER" id="PTHR26450">
    <property type="entry name" value="OLFACTORY RECEPTOR 56B1-RELATED"/>
    <property type="match status" value="1"/>
</dbReference>
<dbReference type="PROSITE" id="PS50262">
    <property type="entry name" value="G_PROTEIN_RECEP_F1_2"/>
    <property type="match status" value="1"/>
</dbReference>
<keyword evidence="7" id="KW-0297">G-protein coupled receptor</keyword>
<sequence>MKTTRENRLHGQGYDSLLKHIALAGSLLLDNNSDTHGANTSALEFTFICFPEVHSWDISGLLLFFLLAALTSNVMLLAVIVIEPRLHHPMYYLLAMLSMVDICLSSVVTPKILVMLWTGSMTVTASACFTQMFFTVMFSASESSIFMVMAFDRYVAICDPLRYPSVMTKQFVAKALVFMVVRNTAVALPLTLLAVNLDYCSSREILHCFCESMTVEKLSCSDITPSSLYGLVAFIVVGGSDGLLIIISYLAILRTVAATRSGSVACKAFRTCVSHLIVICMFYITVATTIVSNRVVKEIPRPAHVVLSLLHHLLAPALNPMVYGVLTKEIRQRVLGKMNIHP</sequence>
<dbReference type="Proteomes" id="UP000770717">
    <property type="component" value="Unassembled WGS sequence"/>
</dbReference>
<feature type="transmembrane region" description="Helical" evidence="13">
    <location>
        <begin position="171"/>
        <end position="195"/>
    </location>
</feature>
<dbReference type="PRINTS" id="PR00237">
    <property type="entry name" value="GPCRRHODOPSN"/>
</dbReference>
<dbReference type="GO" id="GO:0005886">
    <property type="term" value="C:plasma membrane"/>
    <property type="evidence" value="ECO:0007669"/>
    <property type="project" value="UniProtKB-SubCell"/>
</dbReference>
<feature type="domain" description="G-protein coupled receptors family 1 profile" evidence="14">
    <location>
        <begin position="72"/>
        <end position="323"/>
    </location>
</feature>
<keyword evidence="5" id="KW-0552">Olfaction</keyword>
<dbReference type="AlphaFoldDB" id="A0A8J6JPV8"/>
<dbReference type="InterPro" id="IPR000276">
    <property type="entry name" value="GPCR_Rhodpsn"/>
</dbReference>
<evidence type="ECO:0000256" key="13">
    <source>
        <dbReference type="SAM" id="Phobius"/>
    </source>
</evidence>
<feature type="transmembrane region" description="Helical" evidence="13">
    <location>
        <begin position="228"/>
        <end position="252"/>
    </location>
</feature>
<evidence type="ECO:0000256" key="5">
    <source>
        <dbReference type="ARBA" id="ARBA00022725"/>
    </source>
</evidence>
<evidence type="ECO:0000259" key="14">
    <source>
        <dbReference type="PROSITE" id="PS50262"/>
    </source>
</evidence>
<evidence type="ECO:0000256" key="3">
    <source>
        <dbReference type="ARBA" id="ARBA00022606"/>
    </source>
</evidence>
<evidence type="ECO:0000256" key="9">
    <source>
        <dbReference type="ARBA" id="ARBA00023157"/>
    </source>
</evidence>
<dbReference type="InterPro" id="IPR050402">
    <property type="entry name" value="OR51/52/56-like"/>
</dbReference>
<dbReference type="EMBL" id="WNTK01001307">
    <property type="protein sequence ID" value="KAG9467572.1"/>
    <property type="molecule type" value="Genomic_DNA"/>
</dbReference>
<keyword evidence="9" id="KW-1015">Disulfide bond</keyword>
<keyword evidence="6 13" id="KW-1133">Transmembrane helix</keyword>
<feature type="transmembrane region" description="Helical" evidence="13">
    <location>
        <begin position="61"/>
        <end position="82"/>
    </location>
</feature>
<keyword evidence="3" id="KW-0716">Sensory transduction</keyword>
<evidence type="ECO:0000256" key="10">
    <source>
        <dbReference type="ARBA" id="ARBA00023170"/>
    </source>
</evidence>
<dbReference type="Pfam" id="PF13853">
    <property type="entry name" value="7tm_4"/>
    <property type="match status" value="1"/>
</dbReference>
<name>A0A8J6JPV8_ELECQ</name>
<gene>
    <name evidence="15" type="ORF">GDO78_014685</name>
</gene>
<evidence type="ECO:0000256" key="11">
    <source>
        <dbReference type="ARBA" id="ARBA00023180"/>
    </source>
</evidence>
<dbReference type="PANTHER" id="PTHR26450:SF69">
    <property type="entry name" value="OLFACTORY RECEPTOR 56B1"/>
    <property type="match status" value="1"/>
</dbReference>
<dbReference type="FunFam" id="1.20.1070.10:FF:000024">
    <property type="entry name" value="Olfactory receptor"/>
    <property type="match status" value="1"/>
</dbReference>
<keyword evidence="4 13" id="KW-0812">Transmembrane</keyword>
<evidence type="ECO:0000256" key="7">
    <source>
        <dbReference type="ARBA" id="ARBA00023040"/>
    </source>
</evidence>
<dbReference type="GO" id="GO:0004984">
    <property type="term" value="F:olfactory receptor activity"/>
    <property type="evidence" value="ECO:0007669"/>
    <property type="project" value="InterPro"/>
</dbReference>
<evidence type="ECO:0000256" key="8">
    <source>
        <dbReference type="ARBA" id="ARBA00023136"/>
    </source>
</evidence>
<feature type="transmembrane region" description="Helical" evidence="13">
    <location>
        <begin position="303"/>
        <end position="326"/>
    </location>
</feature>
<evidence type="ECO:0000313" key="15">
    <source>
        <dbReference type="EMBL" id="KAG9467572.1"/>
    </source>
</evidence>
<keyword evidence="8 13" id="KW-0472">Membrane</keyword>
<protein>
    <recommendedName>
        <fullName evidence="14">G-protein coupled receptors family 1 profile domain-containing protein</fullName>
    </recommendedName>
</protein>
<proteinExistence type="predicted"/>
<keyword evidence="16" id="KW-1185">Reference proteome</keyword>
<keyword evidence="10" id="KW-0675">Receptor</keyword>
<comment type="subcellular location">
    <subcellularLocation>
        <location evidence="1">Cell membrane</location>
        <topology evidence="1">Multi-pass membrane protein</topology>
    </subcellularLocation>
</comment>
<evidence type="ECO:0000256" key="1">
    <source>
        <dbReference type="ARBA" id="ARBA00004651"/>
    </source>
</evidence>
<keyword evidence="2" id="KW-1003">Cell membrane</keyword>
<dbReference type="GO" id="GO:0004930">
    <property type="term" value="F:G protein-coupled receptor activity"/>
    <property type="evidence" value="ECO:0007669"/>
    <property type="project" value="UniProtKB-KW"/>
</dbReference>
<feature type="transmembrane region" description="Helical" evidence="13">
    <location>
        <begin position="94"/>
        <end position="117"/>
    </location>
</feature>
<dbReference type="InterPro" id="IPR000725">
    <property type="entry name" value="Olfact_rcpt"/>
</dbReference>
<keyword evidence="12" id="KW-0807">Transducer</keyword>
<dbReference type="PRINTS" id="PR00245">
    <property type="entry name" value="OLFACTORYR"/>
</dbReference>
<dbReference type="OrthoDB" id="5969463at2759"/>
<comment type="caution">
    <text evidence="15">The sequence shown here is derived from an EMBL/GenBank/DDBJ whole genome shotgun (WGS) entry which is preliminary data.</text>
</comment>
<reference evidence="15" key="1">
    <citation type="thesis" date="2020" institute="ProQuest LLC" country="789 East Eisenhower Parkway, Ann Arbor, MI, USA">
        <title>Comparative Genomics and Chromosome Evolution.</title>
        <authorList>
            <person name="Mudd A.B."/>
        </authorList>
    </citation>
    <scope>NUCLEOTIDE SEQUENCE</scope>
    <source>
        <strain evidence="15">HN-11 Male</strain>
        <tissue evidence="15">Kidney and liver</tissue>
    </source>
</reference>
<keyword evidence="11" id="KW-0325">Glycoprotein</keyword>
<evidence type="ECO:0000256" key="12">
    <source>
        <dbReference type="ARBA" id="ARBA00023224"/>
    </source>
</evidence>
<evidence type="ECO:0000256" key="4">
    <source>
        <dbReference type="ARBA" id="ARBA00022692"/>
    </source>
</evidence>
<dbReference type="InterPro" id="IPR017452">
    <property type="entry name" value="GPCR_Rhodpsn_7TM"/>
</dbReference>
<evidence type="ECO:0000256" key="2">
    <source>
        <dbReference type="ARBA" id="ARBA00022475"/>
    </source>
</evidence>
<organism evidence="15 16">
    <name type="scientific">Eleutherodactylus coqui</name>
    <name type="common">Puerto Rican coqui</name>
    <dbReference type="NCBI Taxonomy" id="57060"/>
    <lineage>
        <taxon>Eukaryota</taxon>
        <taxon>Metazoa</taxon>
        <taxon>Chordata</taxon>
        <taxon>Craniata</taxon>
        <taxon>Vertebrata</taxon>
        <taxon>Euteleostomi</taxon>
        <taxon>Amphibia</taxon>
        <taxon>Batrachia</taxon>
        <taxon>Anura</taxon>
        <taxon>Neobatrachia</taxon>
        <taxon>Hyloidea</taxon>
        <taxon>Eleutherodactylidae</taxon>
        <taxon>Eleutherodactylinae</taxon>
        <taxon>Eleutherodactylus</taxon>
        <taxon>Eleutherodactylus</taxon>
    </lineage>
</organism>
<evidence type="ECO:0000313" key="16">
    <source>
        <dbReference type="Proteomes" id="UP000770717"/>
    </source>
</evidence>
<dbReference type="Gene3D" id="1.20.1070.10">
    <property type="entry name" value="Rhodopsin 7-helix transmembrane proteins"/>
    <property type="match status" value="1"/>
</dbReference>